<keyword evidence="2" id="KW-1185">Reference proteome</keyword>
<dbReference type="PANTHER" id="PTHR37807:SF3">
    <property type="entry name" value="OS07G0160300 PROTEIN"/>
    <property type="match status" value="1"/>
</dbReference>
<dbReference type="Proteomes" id="UP001260980">
    <property type="component" value="Unassembled WGS sequence"/>
</dbReference>
<reference evidence="1 2" key="1">
    <citation type="submission" date="2023-10" db="EMBL/GenBank/DDBJ databases">
        <title>Paenibacillus strain PFR10 Genome sequencing and assembly.</title>
        <authorList>
            <person name="Kim I."/>
        </authorList>
    </citation>
    <scope>NUCLEOTIDE SEQUENCE [LARGE SCALE GENOMIC DNA]</scope>
    <source>
        <strain evidence="1 2">PFR10</strain>
    </source>
</reference>
<name>A0ABU3R9C1_9BACL</name>
<dbReference type="Pfam" id="PF13671">
    <property type="entry name" value="AAA_33"/>
    <property type="match status" value="1"/>
</dbReference>
<gene>
    <name evidence="1" type="ORF">RQP52_05180</name>
</gene>
<proteinExistence type="predicted"/>
<protein>
    <submittedName>
        <fullName evidence="1">AAA family ATPase</fullName>
    </submittedName>
</protein>
<sequence>MSTIILFRGKAGTGKTTLSNELGKRLKTAVLHKDDIYDSVAKHVSAHEARNQICFDFLYRFLETVIATEADVILDYGFNHSDDVLKFKHWIEEKGGKLKTLICICSDESIWAQRLAERSNEPKANQLITDLDELKEHYKHVRLEFLDGELVLDTVQPIDSLMDQVFKSI</sequence>
<accession>A0ABU3R9C1</accession>
<dbReference type="SUPFAM" id="SSF52540">
    <property type="entry name" value="P-loop containing nucleoside triphosphate hydrolases"/>
    <property type="match status" value="1"/>
</dbReference>
<dbReference type="PANTHER" id="PTHR37807">
    <property type="entry name" value="OS07G0160300 PROTEIN"/>
    <property type="match status" value="1"/>
</dbReference>
<dbReference type="EMBL" id="JAWCUD010000001">
    <property type="protein sequence ID" value="MDU0200472.1"/>
    <property type="molecule type" value="Genomic_DNA"/>
</dbReference>
<organism evidence="1 2">
    <name type="scientific">Paenibacillus violae</name>
    <dbReference type="NCBI Taxonomy" id="3077234"/>
    <lineage>
        <taxon>Bacteria</taxon>
        <taxon>Bacillati</taxon>
        <taxon>Bacillota</taxon>
        <taxon>Bacilli</taxon>
        <taxon>Bacillales</taxon>
        <taxon>Paenibacillaceae</taxon>
        <taxon>Paenibacillus</taxon>
    </lineage>
</organism>
<evidence type="ECO:0000313" key="1">
    <source>
        <dbReference type="EMBL" id="MDU0200472.1"/>
    </source>
</evidence>
<comment type="caution">
    <text evidence="1">The sequence shown here is derived from an EMBL/GenBank/DDBJ whole genome shotgun (WGS) entry which is preliminary data.</text>
</comment>
<dbReference type="Gene3D" id="3.40.50.300">
    <property type="entry name" value="P-loop containing nucleotide triphosphate hydrolases"/>
    <property type="match status" value="1"/>
</dbReference>
<dbReference type="InterPro" id="IPR027417">
    <property type="entry name" value="P-loop_NTPase"/>
</dbReference>
<evidence type="ECO:0000313" key="2">
    <source>
        <dbReference type="Proteomes" id="UP001260980"/>
    </source>
</evidence>
<dbReference type="RefSeq" id="WP_315949876.1">
    <property type="nucleotide sequence ID" value="NZ_JAWCUD010000001.1"/>
</dbReference>